<dbReference type="InterPro" id="IPR017395">
    <property type="entry name" value="Chlorophyllase-like"/>
</dbReference>
<dbReference type="SUPFAM" id="SSF53474">
    <property type="entry name" value="alpha/beta-Hydrolases"/>
    <property type="match status" value="1"/>
</dbReference>
<accession>A0A8J7PFE5</accession>
<protein>
    <recommendedName>
        <fullName evidence="6">Platelet-activating factor acetylhydrolase plasma/intracellular</fullName>
    </recommendedName>
</protein>
<evidence type="ECO:0000313" key="5">
    <source>
        <dbReference type="Proteomes" id="UP000664277"/>
    </source>
</evidence>
<dbReference type="Pfam" id="PF07224">
    <property type="entry name" value="Chlorophyllase"/>
    <property type="match status" value="1"/>
</dbReference>
<sequence>MAPINKIITNGGKGRMPISLAAGFILLSTNLLITAPVLAQGKQIAGQTQAAGVSDKAIAKDQKPKLSFPIKFSLPNPAQFRVAKKAKDKDSKSKAPKVSGEWSPYGNIFEINSARKLSFEDKLRHKTIEMRLVYPTAPGNYPVIIFSHGAGGSKDAYTQLTEYIAARGYICIQPTHDDSIGKLKLKKKNAGFGDALATTNDQRYWISRARDIEATLDGLDMIATNLPSGVTMNKEAIGMGGHSFGAFTTLILAGAPVNIPVNLSPGYGGLTDFGDKRIKAFLVLSGQGTGKVGLCFPGKESYGAIKAPMMVMTGSRDKGQRGQPPTWRMEPFTYAGGGNKHLLYIEGANHLTFTGNIFTRTIDNDKKDKKSLKLFSSMVQNHIDSGLAKAAEYNAKTKPLFPYVQKAGLAFYDAYLKNEQSALEFLKSHQLEKSSLGLIQQKDQ</sequence>
<name>A0A8J7PFE5_9BACT</name>
<evidence type="ECO:0008006" key="6">
    <source>
        <dbReference type="Google" id="ProtNLM"/>
    </source>
</evidence>
<keyword evidence="1" id="KW-0378">Hydrolase</keyword>
<keyword evidence="3" id="KW-0443">Lipid metabolism</keyword>
<evidence type="ECO:0000256" key="3">
    <source>
        <dbReference type="ARBA" id="ARBA00023098"/>
    </source>
</evidence>
<reference evidence="4" key="1">
    <citation type="submission" date="2021-02" db="EMBL/GenBank/DDBJ databases">
        <title>Genome-Resolved Metagenomics of a Microbial Community Performing Photosynthetic Biological Nutrient Removal.</title>
        <authorList>
            <person name="Mcdaniel E.A."/>
        </authorList>
    </citation>
    <scope>NUCLEOTIDE SEQUENCE</scope>
    <source>
        <strain evidence="4">UWPOB_OBS1</strain>
    </source>
</reference>
<dbReference type="Gene3D" id="3.40.50.1820">
    <property type="entry name" value="alpha/beta hydrolase"/>
    <property type="match status" value="1"/>
</dbReference>
<evidence type="ECO:0000256" key="1">
    <source>
        <dbReference type="ARBA" id="ARBA00022801"/>
    </source>
</evidence>
<dbReference type="Proteomes" id="UP000664277">
    <property type="component" value="Unassembled WGS sequence"/>
</dbReference>
<dbReference type="EMBL" id="JAFLCK010000041">
    <property type="protein sequence ID" value="MBN8662516.1"/>
    <property type="molecule type" value="Genomic_DNA"/>
</dbReference>
<comment type="caution">
    <text evidence="4">The sequence shown here is derived from an EMBL/GenBank/DDBJ whole genome shotgun (WGS) entry which is preliminary data.</text>
</comment>
<dbReference type="GO" id="GO:0003847">
    <property type="term" value="F:1-alkyl-2-acetylglycerophosphocholine esterase activity"/>
    <property type="evidence" value="ECO:0007669"/>
    <property type="project" value="TreeGrafter"/>
</dbReference>
<dbReference type="PANTHER" id="PTHR10272:SF0">
    <property type="entry name" value="PLATELET-ACTIVATING FACTOR ACETYLHYDROLASE"/>
    <property type="match status" value="1"/>
</dbReference>
<evidence type="ECO:0000256" key="2">
    <source>
        <dbReference type="ARBA" id="ARBA00022963"/>
    </source>
</evidence>
<organism evidence="4 5">
    <name type="scientific">Candidatus Obscuribacter phosphatis</name>
    <dbReference type="NCBI Taxonomy" id="1906157"/>
    <lineage>
        <taxon>Bacteria</taxon>
        <taxon>Bacillati</taxon>
        <taxon>Candidatus Melainabacteria</taxon>
        <taxon>Candidatus Obscuribacterales</taxon>
        <taxon>Candidatus Obscuribacteraceae</taxon>
        <taxon>Candidatus Obscuribacter</taxon>
    </lineage>
</organism>
<dbReference type="GO" id="GO:0016042">
    <property type="term" value="P:lipid catabolic process"/>
    <property type="evidence" value="ECO:0007669"/>
    <property type="project" value="UniProtKB-KW"/>
</dbReference>
<keyword evidence="2" id="KW-0442">Lipid degradation</keyword>
<dbReference type="InterPro" id="IPR029058">
    <property type="entry name" value="AB_hydrolase_fold"/>
</dbReference>
<dbReference type="AlphaFoldDB" id="A0A8J7PFE5"/>
<proteinExistence type="predicted"/>
<dbReference type="PANTHER" id="PTHR10272">
    <property type="entry name" value="PLATELET-ACTIVATING FACTOR ACETYLHYDROLASE"/>
    <property type="match status" value="1"/>
</dbReference>
<evidence type="ECO:0000313" key="4">
    <source>
        <dbReference type="EMBL" id="MBN8662516.1"/>
    </source>
</evidence>
<gene>
    <name evidence="4" type="ORF">J0M35_19265</name>
</gene>